<organism evidence="2 3">
    <name type="scientific">Echinicola vietnamensis (strain DSM 17526 / LMG 23754 / KMM 6221)</name>
    <dbReference type="NCBI Taxonomy" id="926556"/>
    <lineage>
        <taxon>Bacteria</taxon>
        <taxon>Pseudomonadati</taxon>
        <taxon>Bacteroidota</taxon>
        <taxon>Cytophagia</taxon>
        <taxon>Cytophagales</taxon>
        <taxon>Cyclobacteriaceae</taxon>
        <taxon>Echinicola</taxon>
    </lineage>
</organism>
<dbReference type="Proteomes" id="UP000010796">
    <property type="component" value="Chromosome"/>
</dbReference>
<keyword evidence="3" id="KW-1185">Reference proteome</keyword>
<sequence>MKVKIGMGFLAMMLIMVACNPVKVYLEKEEVKPSRNYETFAIINQYQGKEAWNSPTLDRNLRDGLAKGMQARGFEENSQQPDLILRYNTLLSEGEKEVRNNDYYGMSPFGPYGMYNPYMYRYPYGAPYWPSSTEIEKYNLGEVVIDFIDPKADEVILRISAVGEVNNVKQKYKNIDVSVDKILNEFSRNMPKKQDKT</sequence>
<dbReference type="RefSeq" id="WP_015266803.1">
    <property type="nucleotide sequence ID" value="NC_019904.1"/>
</dbReference>
<dbReference type="STRING" id="926556.Echvi_3013"/>
<evidence type="ECO:0000313" key="2">
    <source>
        <dbReference type="EMBL" id="AGA79251.1"/>
    </source>
</evidence>
<accession>L0G2M5</accession>
<dbReference type="OrthoDB" id="837372at2"/>
<dbReference type="KEGG" id="evi:Echvi_3013"/>
<dbReference type="PROSITE" id="PS51257">
    <property type="entry name" value="PROKAR_LIPOPROTEIN"/>
    <property type="match status" value="1"/>
</dbReference>
<protein>
    <recommendedName>
        <fullName evidence="1">DUF4136 domain-containing protein</fullName>
    </recommendedName>
</protein>
<dbReference type="AlphaFoldDB" id="L0G2M5"/>
<reference evidence="3" key="1">
    <citation type="submission" date="2012-02" db="EMBL/GenBank/DDBJ databases">
        <title>The complete genome of Echinicola vietnamensis DSM 17526.</title>
        <authorList>
            <person name="Lucas S."/>
            <person name="Copeland A."/>
            <person name="Lapidus A."/>
            <person name="Glavina del Rio T."/>
            <person name="Dalin E."/>
            <person name="Tice H."/>
            <person name="Bruce D."/>
            <person name="Goodwin L."/>
            <person name="Pitluck S."/>
            <person name="Peters L."/>
            <person name="Ovchinnikova G."/>
            <person name="Teshima H."/>
            <person name="Kyrpides N."/>
            <person name="Mavromatis K."/>
            <person name="Ivanova N."/>
            <person name="Brettin T."/>
            <person name="Detter J.C."/>
            <person name="Han C."/>
            <person name="Larimer F."/>
            <person name="Land M."/>
            <person name="Hauser L."/>
            <person name="Markowitz V."/>
            <person name="Cheng J.-F."/>
            <person name="Hugenholtz P."/>
            <person name="Woyke T."/>
            <person name="Wu D."/>
            <person name="Brambilla E."/>
            <person name="Klenk H.-P."/>
            <person name="Eisen J.A."/>
        </authorList>
    </citation>
    <scope>NUCLEOTIDE SEQUENCE [LARGE SCALE GENOMIC DNA]</scope>
    <source>
        <strain evidence="3">DSM 17526 / LMG 23754 / KMM 6221</strain>
    </source>
</reference>
<dbReference type="HOGENOM" id="CLU_1445038_0_0_10"/>
<dbReference type="Pfam" id="PF13590">
    <property type="entry name" value="DUF4136"/>
    <property type="match status" value="1"/>
</dbReference>
<dbReference type="InterPro" id="IPR025411">
    <property type="entry name" value="DUF4136"/>
</dbReference>
<name>L0G2M5_ECHVK</name>
<evidence type="ECO:0000313" key="3">
    <source>
        <dbReference type="Proteomes" id="UP000010796"/>
    </source>
</evidence>
<evidence type="ECO:0000259" key="1">
    <source>
        <dbReference type="Pfam" id="PF13590"/>
    </source>
</evidence>
<proteinExistence type="predicted"/>
<dbReference type="EMBL" id="CP003346">
    <property type="protein sequence ID" value="AGA79251.1"/>
    <property type="molecule type" value="Genomic_DNA"/>
</dbReference>
<dbReference type="Gene3D" id="3.30.160.670">
    <property type="match status" value="1"/>
</dbReference>
<feature type="domain" description="DUF4136" evidence="1">
    <location>
        <begin position="35"/>
        <end position="186"/>
    </location>
</feature>
<gene>
    <name evidence="2" type="ordered locus">Echvi_3013</name>
</gene>